<accession>A0A5J4V488</accession>
<comment type="caution">
    <text evidence="1">The sequence shown here is derived from an EMBL/GenBank/DDBJ whole genome shotgun (WGS) entry which is preliminary data.</text>
</comment>
<evidence type="ECO:0000313" key="2">
    <source>
        <dbReference type="Proteomes" id="UP000324800"/>
    </source>
</evidence>
<reference evidence="1 2" key="1">
    <citation type="submission" date="2019-03" db="EMBL/GenBank/DDBJ databases">
        <title>Single cell metagenomics reveals metabolic interactions within the superorganism composed of flagellate Streblomastix strix and complex community of Bacteroidetes bacteria on its surface.</title>
        <authorList>
            <person name="Treitli S.C."/>
            <person name="Kolisko M."/>
            <person name="Husnik F."/>
            <person name="Keeling P."/>
            <person name="Hampl V."/>
        </authorList>
    </citation>
    <scope>NUCLEOTIDE SEQUENCE [LARGE SCALE GENOMIC DNA]</scope>
    <source>
        <strain evidence="1">ST1C</strain>
    </source>
</reference>
<gene>
    <name evidence="1" type="ORF">EZS28_026905</name>
</gene>
<name>A0A5J4V488_9EUKA</name>
<dbReference type="AlphaFoldDB" id="A0A5J4V488"/>
<protein>
    <submittedName>
        <fullName evidence="1">Uncharacterized protein</fullName>
    </submittedName>
</protein>
<dbReference type="EMBL" id="SNRW01009721">
    <property type="protein sequence ID" value="KAA6377569.1"/>
    <property type="molecule type" value="Genomic_DNA"/>
</dbReference>
<evidence type="ECO:0000313" key="1">
    <source>
        <dbReference type="EMBL" id="KAA6377569.1"/>
    </source>
</evidence>
<sequence>MLIDNGPATSKTNGMVVEKRRDEHIFSYFLDSNPLFEQARKAHYYQTLTRLQKRHAKLIIFRPQPIIRKGTQSSFDVDTNPNYQ</sequence>
<dbReference type="Proteomes" id="UP000324800">
    <property type="component" value="Unassembled WGS sequence"/>
</dbReference>
<proteinExistence type="predicted"/>
<organism evidence="1 2">
    <name type="scientific">Streblomastix strix</name>
    <dbReference type="NCBI Taxonomy" id="222440"/>
    <lineage>
        <taxon>Eukaryota</taxon>
        <taxon>Metamonada</taxon>
        <taxon>Preaxostyla</taxon>
        <taxon>Oxymonadida</taxon>
        <taxon>Streblomastigidae</taxon>
        <taxon>Streblomastix</taxon>
    </lineage>
</organism>